<dbReference type="EMBL" id="JAWJEJ010000001">
    <property type="protein sequence ID" value="MDV3457072.1"/>
    <property type="molecule type" value="Genomic_DNA"/>
</dbReference>
<comment type="caution">
    <text evidence="3">The sequence shown here is derived from an EMBL/GenBank/DDBJ whole genome shotgun (WGS) entry which is preliminary data.</text>
</comment>
<dbReference type="RefSeq" id="WP_317226235.1">
    <property type="nucleotide sequence ID" value="NZ_JAWJEJ010000001.1"/>
</dbReference>
<feature type="domain" description="Amidohydrolase-related" evidence="2">
    <location>
        <begin position="5"/>
        <end position="330"/>
    </location>
</feature>
<dbReference type="Proteomes" id="UP001273531">
    <property type="component" value="Unassembled WGS sequence"/>
</dbReference>
<name>A0ABU3Y7C2_9SPHN</name>
<evidence type="ECO:0000259" key="2">
    <source>
        <dbReference type="Pfam" id="PF04909"/>
    </source>
</evidence>
<reference evidence="3 4" key="1">
    <citation type="submission" date="2023-10" db="EMBL/GenBank/DDBJ databases">
        <title>Sphingomonas sp. HF-S4 16S ribosomal RNA gene Genome sequencing and assembly.</title>
        <authorList>
            <person name="Lee H."/>
        </authorList>
    </citation>
    <scope>NUCLEOTIDE SEQUENCE [LARGE SCALE GENOMIC DNA]</scope>
    <source>
        <strain evidence="3 4">HF-S4</strain>
    </source>
</reference>
<gene>
    <name evidence="3" type="ORF">RZN05_08770</name>
</gene>
<dbReference type="Gene3D" id="3.20.20.140">
    <property type="entry name" value="Metal-dependent hydrolases"/>
    <property type="match status" value="1"/>
</dbReference>
<protein>
    <submittedName>
        <fullName evidence="3">Amidohydrolase family protein</fullName>
    </submittedName>
</protein>
<proteinExistence type="predicted"/>
<evidence type="ECO:0000256" key="1">
    <source>
        <dbReference type="ARBA" id="ARBA00023239"/>
    </source>
</evidence>
<dbReference type="SUPFAM" id="SSF51556">
    <property type="entry name" value="Metallo-dependent hydrolases"/>
    <property type="match status" value="1"/>
</dbReference>
<dbReference type="InterPro" id="IPR032466">
    <property type="entry name" value="Metal_Hydrolase"/>
</dbReference>
<evidence type="ECO:0000313" key="4">
    <source>
        <dbReference type="Proteomes" id="UP001273531"/>
    </source>
</evidence>
<dbReference type="PANTHER" id="PTHR21240:SF28">
    <property type="entry name" value="ISO-OROTATE DECARBOXYLASE (EUROFUNG)"/>
    <property type="match status" value="1"/>
</dbReference>
<dbReference type="Pfam" id="PF04909">
    <property type="entry name" value="Amidohydro_2"/>
    <property type="match status" value="1"/>
</dbReference>
<accession>A0ABU3Y7C2</accession>
<organism evidence="3 4">
    <name type="scientific">Sphingomonas agrestis</name>
    <dbReference type="NCBI Taxonomy" id="3080540"/>
    <lineage>
        <taxon>Bacteria</taxon>
        <taxon>Pseudomonadati</taxon>
        <taxon>Pseudomonadota</taxon>
        <taxon>Alphaproteobacteria</taxon>
        <taxon>Sphingomonadales</taxon>
        <taxon>Sphingomonadaceae</taxon>
        <taxon>Sphingomonas</taxon>
    </lineage>
</organism>
<dbReference type="PANTHER" id="PTHR21240">
    <property type="entry name" value="2-AMINO-3-CARBOXYLMUCONATE-6-SEMIALDEHYDE DECARBOXYLASE"/>
    <property type="match status" value="1"/>
</dbReference>
<dbReference type="InterPro" id="IPR006680">
    <property type="entry name" value="Amidohydro-rel"/>
</dbReference>
<dbReference type="InterPro" id="IPR032465">
    <property type="entry name" value="ACMSD"/>
</dbReference>
<evidence type="ECO:0000313" key="3">
    <source>
        <dbReference type="EMBL" id="MDV3457072.1"/>
    </source>
</evidence>
<keyword evidence="1" id="KW-0456">Lyase</keyword>
<keyword evidence="4" id="KW-1185">Reference proteome</keyword>
<sequence>MTLIIDCHGHYTTAPAAHNDWREAQKAAFKAGEAPPPYPAISDDEIRETLEANQIRLIRERGADMTIFSPRASAMAPHVGDESVAKAWARANNDLIARCVDLYPETFAGVCMLPQNPKADMTGSIEELDRCVNELGFIGCNLNPDPGGGHFTAPPLTDRFWYPFYEKMVELDVPAMIHVSGSCNPGLHATGAYYIAADTIAFMQLIEGNLFADFPALRFIIPHGGGAVPYHWGRYRGLADMLKQPNLDGHVMNNVFFDTCVYHQPGVNLLAEVIDTKNILFGSEMVGAVRGIDPQTGQYFDDTKRYVDALQIDQEQRHAIFEGNARRVFPRLDAKLRARGL</sequence>